<evidence type="ECO:0000259" key="5">
    <source>
        <dbReference type="PROSITE" id="PS50865"/>
    </source>
</evidence>
<dbReference type="RefSeq" id="XP_030755513.1">
    <property type="nucleotide sequence ID" value="XM_030899653.1"/>
</dbReference>
<organism evidence="6 7">
    <name type="scientific">Sitophilus oryzae</name>
    <name type="common">Rice weevil</name>
    <name type="synonym">Curculio oryzae</name>
    <dbReference type="NCBI Taxonomy" id="7048"/>
    <lineage>
        <taxon>Eukaryota</taxon>
        <taxon>Metazoa</taxon>
        <taxon>Ecdysozoa</taxon>
        <taxon>Arthropoda</taxon>
        <taxon>Hexapoda</taxon>
        <taxon>Insecta</taxon>
        <taxon>Pterygota</taxon>
        <taxon>Neoptera</taxon>
        <taxon>Endopterygota</taxon>
        <taxon>Coleoptera</taxon>
        <taxon>Polyphaga</taxon>
        <taxon>Cucujiformia</taxon>
        <taxon>Curculionidae</taxon>
        <taxon>Dryophthorinae</taxon>
        <taxon>Sitophilus</taxon>
    </lineage>
</organism>
<keyword evidence="2 4" id="KW-0863">Zinc-finger</keyword>
<protein>
    <submittedName>
        <fullName evidence="7">Histone-lysine N-methyltransferase SMYD3 isoform X1</fullName>
    </submittedName>
</protein>
<dbReference type="Gene3D" id="2.170.270.10">
    <property type="entry name" value="SET domain"/>
    <property type="match status" value="1"/>
</dbReference>
<evidence type="ECO:0000313" key="7">
    <source>
        <dbReference type="RefSeq" id="XP_030755513.1"/>
    </source>
</evidence>
<keyword evidence="1" id="KW-0479">Metal-binding</keyword>
<dbReference type="InParanoid" id="A0A6J2XVG4"/>
<sequence length="457" mass="52951">MSGEQGDIEAMHEKKVIVPQGTTIHQEKPFVYILSSKYRTECCDFCFKKSNDLAKCSSCKYVYYCGKICQRQGWGIHKQECKNLKKTLPRILPDAARLLYRLYKTLDNGGDTFRSYYTEKKYRVWRDLISHYPEIKRDKKRMEHLTSLYGVLYEFCDGEMLPNIAELTGFYGRMCVNSFNICNQELQSLGTGIYLGASIIDHSCQPNAVAVFEGTTIFIRTLETLPCLDWSKVRISYIDVLASTEERKNELKETYYFMCDCPKCLGPENMSEMYGAACQNRNCDNYIDVSEKICKKCDNVLSEDFVEHFRNIMEFSSMHLDSMRNTTLDLDVCRVCLRKQEGVLYKYNLKHIKMLDLAFESSIDLEAFDIAAEYGLKLIECYHMYYPTVHPLTGLLHLKLCKLLLYQDKTKEGIVHLRKASDILKITHGNSSILYKTEVLPLIQQCRSMLKGINGFK</sequence>
<dbReference type="Gene3D" id="6.10.140.2220">
    <property type="match status" value="1"/>
</dbReference>
<dbReference type="InterPro" id="IPR011990">
    <property type="entry name" value="TPR-like_helical_dom_sf"/>
</dbReference>
<dbReference type="Proteomes" id="UP000504635">
    <property type="component" value="Unplaced"/>
</dbReference>
<name>A0A6J2XVG4_SITOR</name>
<dbReference type="FunCoup" id="A0A6J2XVG4">
    <property type="interactions" value="721"/>
</dbReference>
<dbReference type="GO" id="GO:0008270">
    <property type="term" value="F:zinc ion binding"/>
    <property type="evidence" value="ECO:0007669"/>
    <property type="project" value="UniProtKB-KW"/>
</dbReference>
<dbReference type="Gene3D" id="1.10.220.160">
    <property type="match status" value="1"/>
</dbReference>
<dbReference type="AlphaFoldDB" id="A0A6J2XVG4"/>
<dbReference type="KEGG" id="soy:115881930"/>
<dbReference type="InterPro" id="IPR050869">
    <property type="entry name" value="H3K4_H4K5_MeTrfase"/>
</dbReference>
<dbReference type="PANTHER" id="PTHR12197">
    <property type="entry name" value="HISTONE-LYSINE N-METHYLTRANSFERASE SMYD"/>
    <property type="match status" value="1"/>
</dbReference>
<dbReference type="InterPro" id="IPR046341">
    <property type="entry name" value="SET_dom_sf"/>
</dbReference>
<dbReference type="GeneID" id="115881930"/>
<dbReference type="OrthoDB" id="265717at2759"/>
<dbReference type="Pfam" id="PF01753">
    <property type="entry name" value="zf-MYND"/>
    <property type="match status" value="1"/>
</dbReference>
<dbReference type="SUPFAM" id="SSF82199">
    <property type="entry name" value="SET domain"/>
    <property type="match status" value="1"/>
</dbReference>
<reference evidence="7" key="1">
    <citation type="submission" date="2025-08" db="UniProtKB">
        <authorList>
            <consortium name="RefSeq"/>
        </authorList>
    </citation>
    <scope>IDENTIFICATION</scope>
    <source>
        <tissue evidence="7">Gonads</tissue>
    </source>
</reference>
<keyword evidence="3" id="KW-0862">Zinc</keyword>
<evidence type="ECO:0000256" key="4">
    <source>
        <dbReference type="PROSITE-ProRule" id="PRU00134"/>
    </source>
</evidence>
<dbReference type="SUPFAM" id="SSF144232">
    <property type="entry name" value="HIT/MYND zinc finger-like"/>
    <property type="match status" value="1"/>
</dbReference>
<evidence type="ECO:0000256" key="1">
    <source>
        <dbReference type="ARBA" id="ARBA00022723"/>
    </source>
</evidence>
<dbReference type="InterPro" id="IPR002893">
    <property type="entry name" value="Znf_MYND"/>
</dbReference>
<feature type="domain" description="MYND-type" evidence="5">
    <location>
        <begin position="43"/>
        <end position="81"/>
    </location>
</feature>
<dbReference type="PANTHER" id="PTHR12197:SF251">
    <property type="entry name" value="EG:BACR7C10.4 PROTEIN"/>
    <property type="match status" value="1"/>
</dbReference>
<dbReference type="Gene3D" id="1.25.40.10">
    <property type="entry name" value="Tetratricopeptide repeat domain"/>
    <property type="match status" value="1"/>
</dbReference>
<gene>
    <name evidence="7" type="primary">LOC115881930</name>
</gene>
<dbReference type="CTD" id="64754"/>
<proteinExistence type="predicted"/>
<evidence type="ECO:0000313" key="6">
    <source>
        <dbReference type="Proteomes" id="UP000504635"/>
    </source>
</evidence>
<dbReference type="PROSITE" id="PS50865">
    <property type="entry name" value="ZF_MYND_2"/>
    <property type="match status" value="1"/>
</dbReference>
<dbReference type="Gene3D" id="1.25.40.970">
    <property type="match status" value="1"/>
</dbReference>
<evidence type="ECO:0000256" key="3">
    <source>
        <dbReference type="ARBA" id="ARBA00022833"/>
    </source>
</evidence>
<evidence type="ECO:0000256" key="2">
    <source>
        <dbReference type="ARBA" id="ARBA00022771"/>
    </source>
</evidence>
<accession>A0A6J2XVG4</accession>
<dbReference type="GO" id="GO:0005634">
    <property type="term" value="C:nucleus"/>
    <property type="evidence" value="ECO:0007669"/>
    <property type="project" value="TreeGrafter"/>
</dbReference>
<keyword evidence="6" id="KW-1185">Reference proteome</keyword>